<sequence length="57" mass="6597">MNWPVRSKLTSDKQSKNFKRNMTGQTDIGTLIKCLTMITPSDIYASNFPRLSKQIKY</sequence>
<evidence type="ECO:0000256" key="1">
    <source>
        <dbReference type="SAM" id="MobiDB-lite"/>
    </source>
</evidence>
<reference evidence="2 3" key="1">
    <citation type="submission" date="2017-11" db="EMBL/GenBank/DDBJ databases">
        <authorList>
            <person name="Kracher B."/>
        </authorList>
    </citation>
    <scope>NUCLEOTIDE SEQUENCE [LARGE SCALE GENOMIC DNA]</scope>
    <source>
        <strain evidence="2 3">RACE1</strain>
    </source>
</reference>
<accession>A0A383UWT7</accession>
<proteinExistence type="predicted"/>
<organism evidence="2 3">
    <name type="scientific">Blumeria hordei</name>
    <name type="common">Barley powdery mildew</name>
    <name type="synonym">Blumeria graminis f. sp. hordei</name>
    <dbReference type="NCBI Taxonomy" id="2867405"/>
    <lineage>
        <taxon>Eukaryota</taxon>
        <taxon>Fungi</taxon>
        <taxon>Dikarya</taxon>
        <taxon>Ascomycota</taxon>
        <taxon>Pezizomycotina</taxon>
        <taxon>Leotiomycetes</taxon>
        <taxon>Erysiphales</taxon>
        <taxon>Erysiphaceae</taxon>
        <taxon>Blumeria</taxon>
    </lineage>
</organism>
<feature type="region of interest" description="Disordered" evidence="1">
    <location>
        <begin position="1"/>
        <end position="20"/>
    </location>
</feature>
<dbReference type="AlphaFoldDB" id="A0A383UWT7"/>
<dbReference type="EMBL" id="UNSH01000064">
    <property type="protein sequence ID" value="SZF04239.1"/>
    <property type="molecule type" value="Genomic_DNA"/>
</dbReference>
<dbReference type="Proteomes" id="UP000275772">
    <property type="component" value="Unassembled WGS sequence"/>
</dbReference>
<name>A0A383UWT7_BLUHO</name>
<dbReference type="VEuPathDB" id="FungiDB:BLGHR1_15035"/>
<evidence type="ECO:0000313" key="3">
    <source>
        <dbReference type="Proteomes" id="UP000275772"/>
    </source>
</evidence>
<protein>
    <submittedName>
        <fullName evidence="2">Uncharacterized protein</fullName>
    </submittedName>
</protein>
<gene>
    <name evidence="2" type="ORF">BLGHR1_15035</name>
</gene>
<evidence type="ECO:0000313" key="2">
    <source>
        <dbReference type="EMBL" id="SZF04239.1"/>
    </source>
</evidence>